<proteinExistence type="predicted"/>
<dbReference type="EMBL" id="NIXP01000115">
    <property type="protein sequence ID" value="OWR29665.1"/>
    <property type="molecule type" value="Genomic_DNA"/>
</dbReference>
<dbReference type="SUPFAM" id="SSF48452">
    <property type="entry name" value="TPR-like"/>
    <property type="match status" value="1"/>
</dbReference>
<dbReference type="Gene3D" id="1.25.40.10">
    <property type="entry name" value="Tetratricopeptide repeat domain"/>
    <property type="match status" value="2"/>
</dbReference>
<dbReference type="SUPFAM" id="SSF54534">
    <property type="entry name" value="FKBP-like"/>
    <property type="match status" value="1"/>
</dbReference>
<gene>
    <name evidence="4" type="ORF">CEE55_17105</name>
</gene>
<protein>
    <submittedName>
        <fullName evidence="4">Uncharacterized protein</fullName>
    </submittedName>
</protein>
<dbReference type="GO" id="GO:0032784">
    <property type="term" value="P:regulation of DNA-templated transcription elongation"/>
    <property type="evidence" value="ECO:0007669"/>
    <property type="project" value="InterPro"/>
</dbReference>
<feature type="domain" description="Mrr-like" evidence="2">
    <location>
        <begin position="37"/>
        <end position="120"/>
    </location>
</feature>
<dbReference type="InterPro" id="IPR011990">
    <property type="entry name" value="TPR-like_helical_dom_sf"/>
</dbReference>
<evidence type="ECO:0000259" key="3">
    <source>
        <dbReference type="Pfam" id="PF20698"/>
    </source>
</evidence>
<dbReference type="RefSeq" id="WP_088476259.1">
    <property type="nucleotide sequence ID" value="NZ_NIXP01000115.1"/>
</dbReference>
<evidence type="ECO:0000313" key="4">
    <source>
        <dbReference type="EMBL" id="OWR29665.1"/>
    </source>
</evidence>
<feature type="domain" description="PIN" evidence="3">
    <location>
        <begin position="989"/>
        <end position="1124"/>
    </location>
</feature>
<evidence type="ECO:0000256" key="1">
    <source>
        <dbReference type="SAM" id="Coils"/>
    </source>
</evidence>
<dbReference type="InterPro" id="IPR036953">
    <property type="entry name" value="GreA/GreB_C_sf"/>
</dbReference>
<sequence length="1284" mass="142044">MSIDTELTQPNDDAEFEALCHQLYRAMWGDPGCMRIGRTGQAQYGIDIVGTWQGRQIGVQCKCYRRTRFTMATVREDIAKVEQAGLPLDHLLFATTATNDAKVVLEVHQLSVTRKNEGKFTVSVDFWEDICGHIWGHPEIGRKYVRNFPGSLTVATHEIAQNSAAMLTEVHRDSSLAATGICEILIRLEALSATQSICAKGDEADPVVAHTLDLIRDRIQQGRTRDARQLLEGMGDPDAFRDKYSRFRWHTNRASVDLQDGLTESAIEGYLKAYALAPTHEKAIANRVHALLLSGEADTALLACDEGLAAHPDSLHLWALRIHARHAVGVCDPEQGLPEAIRDTPDLLYARARLASKQGRLEDAAVLSRACLMQDGGTLEAKCAYLAEALAWATDDTIRAVHANITAGQRTALEDAVGRLEPLEQTLAAIEAEAVALEAASNAVNALLVLGHHERVQELARRLLARHPSGTALLRVRLLELNEKGDIDAIRVLTDERLQEIDDALLPLLAAIAAEHGDVMWFQRVFAQAEARLKPQGLIDDVRILSFQAMWVSGESELAMAQIEEYLGHHPNHIAAHCLRDEFLARLGDKERSRESAIALAKSCATRDLSTADLLRVATRLYALDEYATAAPLYRRLVKEPGSDELTVRLLHCYVESDQRRLALSLLEELDGDARDNEQIRWIECNLARRMSDWQRLKVLLIAERTRAPERADFSVALVTVLYRLGQADERLALLSADPKFAKTDPQLEFEFAKHQSAVGLTEAAIRRVYRIYRDGAESTTNAGYFLSQLLLAQDFRLQSPSVVTAGVSVQLRSTAQTWVVAIDLEAAANPAWPELVSPDSALARQLLGRSVGDVVEVVRGHWRQEAEIVAVQSIFGYAAEKAQERISASAEQEGPLWSMPAFLSDGEVNVEALVSTAKLRREACEAAFGSYAEQGLPLCSLAKMLGTDVISLLLEWPSTTHRLLVDSGSQDERLAATAKVDRRESPFVADLVAIAELTRRDVFEAAKQVMGRVLVPRSAEDDLMDALQLTDRQKPAGTLGECDGRVVFAEVSAEGHAQRQAFMRRVLTNLKACEVVPVVGPAQPSDQLRDLNRLLDATTADAIYLALERRAILLSEDGVIQRLYAGVAGGSSCSIQPILLVADARKQLSRNKVAAVLVQKIADNHDFVTVRAQDLLVLARERPYEVSQLVRIALLAIGRPTVEFSSAIRVALEFVARIAKELPTHIVGAYVKLAFDALIEDKERQCNELRQLFAEALQLRFGRHGRRLTAQQRQHFGRVYERR</sequence>
<dbReference type="GO" id="GO:0003677">
    <property type="term" value="F:DNA binding"/>
    <property type="evidence" value="ECO:0007669"/>
    <property type="project" value="InterPro"/>
</dbReference>
<name>A0A246KV81_9GAMM</name>
<dbReference type="Proteomes" id="UP000197904">
    <property type="component" value="Unassembled WGS sequence"/>
</dbReference>
<organism evidence="4 5">
    <name type="scientific">Stenotrophomonas pavanii</name>
    <dbReference type="NCBI Taxonomy" id="487698"/>
    <lineage>
        <taxon>Bacteria</taxon>
        <taxon>Pseudomonadati</taxon>
        <taxon>Pseudomonadota</taxon>
        <taxon>Gammaproteobacteria</taxon>
        <taxon>Lysobacterales</taxon>
        <taxon>Lysobacteraceae</taxon>
        <taxon>Stenotrophomonas</taxon>
    </lineage>
</organism>
<dbReference type="InterPro" id="IPR048987">
    <property type="entry name" value="PIN-TPR-GreABC"/>
</dbReference>
<evidence type="ECO:0000259" key="2">
    <source>
        <dbReference type="Pfam" id="PF13156"/>
    </source>
</evidence>
<dbReference type="InterPro" id="IPR039442">
    <property type="entry name" value="Mrr-like_dom"/>
</dbReference>
<feature type="coiled-coil region" evidence="1">
    <location>
        <begin position="413"/>
        <end position="440"/>
    </location>
</feature>
<reference evidence="4 5" key="1">
    <citation type="submission" date="2017-06" db="EMBL/GenBank/DDBJ databases">
        <authorList>
            <person name="Kim H.J."/>
            <person name="Triplett B.A."/>
        </authorList>
    </citation>
    <scope>NUCLEOTIDE SEQUENCE [LARGE SCALE GENOMIC DNA]</scope>
    <source>
        <strain evidence="4 5">S18795</strain>
    </source>
</reference>
<dbReference type="Pfam" id="PF13156">
    <property type="entry name" value="Mrr_cat_2"/>
    <property type="match status" value="1"/>
</dbReference>
<dbReference type="Gene3D" id="3.10.50.30">
    <property type="entry name" value="Transcription elongation factor, GreA/GreB, C-terminal domain"/>
    <property type="match status" value="1"/>
</dbReference>
<dbReference type="Pfam" id="PF20698">
    <property type="entry name" value="PIN-TPR-GreABC"/>
    <property type="match status" value="1"/>
</dbReference>
<keyword evidence="1" id="KW-0175">Coiled coil</keyword>
<comment type="caution">
    <text evidence="4">The sequence shown here is derived from an EMBL/GenBank/DDBJ whole genome shotgun (WGS) entry which is preliminary data.</text>
</comment>
<evidence type="ECO:0000313" key="5">
    <source>
        <dbReference type="Proteomes" id="UP000197904"/>
    </source>
</evidence>
<accession>A0A246KV81</accession>